<dbReference type="Proteomes" id="UP000244956">
    <property type="component" value="Unassembled WGS sequence"/>
</dbReference>
<dbReference type="PANTHER" id="PTHR43745:SF2">
    <property type="entry name" value="NITROREDUCTASE MJ1384-RELATED"/>
    <property type="match status" value="1"/>
</dbReference>
<proteinExistence type="predicted"/>
<keyword evidence="1" id="KW-0732">Signal</keyword>
<name>A0A2U2B9Q8_9BACT</name>
<feature type="chain" id="PRO_5015701086" evidence="1">
    <location>
        <begin position="21"/>
        <end position="215"/>
    </location>
</feature>
<dbReference type="EMBL" id="QEWP01000005">
    <property type="protein sequence ID" value="PWD99809.1"/>
    <property type="molecule type" value="Genomic_DNA"/>
</dbReference>
<dbReference type="SUPFAM" id="SSF55469">
    <property type="entry name" value="FMN-dependent nitroreductase-like"/>
    <property type="match status" value="1"/>
</dbReference>
<feature type="signal peptide" evidence="1">
    <location>
        <begin position="1"/>
        <end position="20"/>
    </location>
</feature>
<organism evidence="3 4">
    <name type="scientific">Marinilabilia rubra</name>
    <dbReference type="NCBI Taxonomy" id="2162893"/>
    <lineage>
        <taxon>Bacteria</taxon>
        <taxon>Pseudomonadati</taxon>
        <taxon>Bacteroidota</taxon>
        <taxon>Bacteroidia</taxon>
        <taxon>Marinilabiliales</taxon>
        <taxon>Marinilabiliaceae</taxon>
        <taxon>Marinilabilia</taxon>
    </lineage>
</organism>
<sequence length="215" mass="23849">MKKFISLTAVTLMIALSAFGQSQTIELPTPEKSGGMPLMEALNERHSSREFSQRELSDRQLSNLCWAAWGFNRSDAKKRTAPSSMNKQEIELYVVLKEGAYFYNAEAHQLELIKEGDLRSYCGKQDFVATAPVNFIYVANMKKAGVEKPEAITPTHIATSHANAGFIAQNTYLACASEGLECVVRAWIDKEALENAMELSPFHKVILGHTIGFGE</sequence>
<feature type="domain" description="Nitroreductase" evidence="2">
    <location>
        <begin position="44"/>
        <end position="212"/>
    </location>
</feature>
<evidence type="ECO:0000256" key="1">
    <source>
        <dbReference type="SAM" id="SignalP"/>
    </source>
</evidence>
<dbReference type="AlphaFoldDB" id="A0A2U2B9Q8"/>
<keyword evidence="4" id="KW-1185">Reference proteome</keyword>
<dbReference type="RefSeq" id="WP_109263910.1">
    <property type="nucleotide sequence ID" value="NZ_QEWP01000005.1"/>
</dbReference>
<dbReference type="Gene3D" id="3.40.109.10">
    <property type="entry name" value="NADH Oxidase"/>
    <property type="match status" value="1"/>
</dbReference>
<dbReference type="InterPro" id="IPR000415">
    <property type="entry name" value="Nitroreductase-like"/>
</dbReference>
<accession>A0A2U2B9Q8</accession>
<dbReference type="GO" id="GO:0016491">
    <property type="term" value="F:oxidoreductase activity"/>
    <property type="evidence" value="ECO:0007669"/>
    <property type="project" value="InterPro"/>
</dbReference>
<evidence type="ECO:0000259" key="2">
    <source>
        <dbReference type="Pfam" id="PF00881"/>
    </source>
</evidence>
<dbReference type="InterPro" id="IPR052544">
    <property type="entry name" value="Bacteriocin_Proc_Enz"/>
</dbReference>
<dbReference type="OrthoDB" id="9802775at2"/>
<dbReference type="InterPro" id="IPR029479">
    <property type="entry name" value="Nitroreductase"/>
</dbReference>
<dbReference type="CDD" id="cd02142">
    <property type="entry name" value="McbC_SagB-like_oxidoreductase"/>
    <property type="match status" value="1"/>
</dbReference>
<dbReference type="Pfam" id="PF00881">
    <property type="entry name" value="Nitroreductase"/>
    <property type="match status" value="1"/>
</dbReference>
<evidence type="ECO:0000313" key="4">
    <source>
        <dbReference type="Proteomes" id="UP000244956"/>
    </source>
</evidence>
<reference evidence="3 4" key="1">
    <citation type="submission" date="2018-05" db="EMBL/GenBank/DDBJ databases">
        <title>Marinilabilia rubrum sp. nov., isolated from saltern sediment.</title>
        <authorList>
            <person name="Zhang R."/>
        </authorList>
    </citation>
    <scope>NUCLEOTIDE SEQUENCE [LARGE SCALE GENOMIC DNA]</scope>
    <source>
        <strain evidence="3 4">WTE16</strain>
    </source>
</reference>
<dbReference type="PANTHER" id="PTHR43745">
    <property type="entry name" value="NITROREDUCTASE MJ1384-RELATED"/>
    <property type="match status" value="1"/>
</dbReference>
<evidence type="ECO:0000313" key="3">
    <source>
        <dbReference type="EMBL" id="PWD99809.1"/>
    </source>
</evidence>
<gene>
    <name evidence="3" type="ORF">DDZ16_07900</name>
</gene>
<protein>
    <submittedName>
        <fullName evidence="3">Nitroreductase</fullName>
    </submittedName>
</protein>
<comment type="caution">
    <text evidence="3">The sequence shown here is derived from an EMBL/GenBank/DDBJ whole genome shotgun (WGS) entry which is preliminary data.</text>
</comment>